<protein>
    <submittedName>
        <fullName evidence="9">AI-2E family transporter</fullName>
    </submittedName>
</protein>
<feature type="transmembrane region" description="Helical" evidence="8">
    <location>
        <begin position="38"/>
        <end position="58"/>
    </location>
</feature>
<proteinExistence type="inferred from homology"/>
<keyword evidence="4" id="KW-1003">Cell membrane</keyword>
<feature type="transmembrane region" description="Helical" evidence="8">
    <location>
        <begin position="308"/>
        <end position="337"/>
    </location>
</feature>
<comment type="similarity">
    <text evidence="2">Belongs to the autoinducer-2 exporter (AI-2E) (TC 2.A.86) family.</text>
</comment>
<keyword evidence="5 8" id="KW-0812">Transmembrane</keyword>
<evidence type="ECO:0000256" key="6">
    <source>
        <dbReference type="ARBA" id="ARBA00022989"/>
    </source>
</evidence>
<evidence type="ECO:0000256" key="3">
    <source>
        <dbReference type="ARBA" id="ARBA00022448"/>
    </source>
</evidence>
<dbReference type="Pfam" id="PF01594">
    <property type="entry name" value="AI-2E_transport"/>
    <property type="match status" value="1"/>
</dbReference>
<keyword evidence="3" id="KW-0813">Transport</keyword>
<evidence type="ECO:0000256" key="4">
    <source>
        <dbReference type="ARBA" id="ARBA00022475"/>
    </source>
</evidence>
<dbReference type="InterPro" id="IPR002549">
    <property type="entry name" value="AI-2E-like"/>
</dbReference>
<feature type="transmembrane region" description="Helical" evidence="8">
    <location>
        <begin position="70"/>
        <end position="91"/>
    </location>
</feature>
<feature type="transmembrane region" description="Helical" evidence="8">
    <location>
        <begin position="215"/>
        <end position="237"/>
    </location>
</feature>
<dbReference type="PANTHER" id="PTHR21716:SF67">
    <property type="entry name" value="TRANSPORT PROTEIN YDIK-RELATED"/>
    <property type="match status" value="1"/>
</dbReference>
<evidence type="ECO:0000256" key="1">
    <source>
        <dbReference type="ARBA" id="ARBA00004651"/>
    </source>
</evidence>
<dbReference type="PANTHER" id="PTHR21716">
    <property type="entry name" value="TRANSMEMBRANE PROTEIN"/>
    <property type="match status" value="1"/>
</dbReference>
<evidence type="ECO:0000313" key="9">
    <source>
        <dbReference type="EMBL" id="ASI90886.1"/>
    </source>
</evidence>
<evidence type="ECO:0000256" key="2">
    <source>
        <dbReference type="ARBA" id="ARBA00009773"/>
    </source>
</evidence>
<evidence type="ECO:0000256" key="8">
    <source>
        <dbReference type="SAM" id="Phobius"/>
    </source>
</evidence>
<dbReference type="GO" id="GO:0005886">
    <property type="term" value="C:plasma membrane"/>
    <property type="evidence" value="ECO:0007669"/>
    <property type="project" value="UniProtKB-SubCell"/>
</dbReference>
<feature type="transmembrane region" description="Helical" evidence="8">
    <location>
        <begin position="277"/>
        <end position="296"/>
    </location>
</feature>
<evidence type="ECO:0000256" key="5">
    <source>
        <dbReference type="ARBA" id="ARBA00022692"/>
    </source>
</evidence>
<sequence length="355" mass="37705">MNFDSSFNKNAIDTFIKIATISILVYWCFSILRPFMMLVVWGGIIAVALYPVALWLHAKCRISKGKASGLLSLIGVLLLLIPLVWLSSGLYTGGTEVYSQLQDGTLQVPRPTQAVKELPVVGEKIYAAMYHASTNLEGAMAKYSEQIKSLATTLAGAVGSFAGGLLQFIVSTIIAGVFMANAENCQKAFNKVANRLTNGKGAELVNLSKSTVRSVVQGVLGVAVIQSIMAAVGMVFVDVPAIGLWALAVLLMAIIQLPPILALIPVIAYVFGTQSTTAAVLFLVWCIIVSGSDAVLKPMLLSRGSDIPMLVLLLGALGGMAMSGIVGLFVGAVVLSLSYQLFVSWLDESEQNKMN</sequence>
<dbReference type="RefSeq" id="WP_088877299.1">
    <property type="nucleotide sequence ID" value="NZ_CP018308.1"/>
</dbReference>
<comment type="subcellular location">
    <subcellularLocation>
        <location evidence="1">Cell membrane</location>
        <topology evidence="1">Multi-pass membrane protein</topology>
    </subcellularLocation>
</comment>
<feature type="transmembrane region" description="Helical" evidence="8">
    <location>
        <begin position="244"/>
        <end position="271"/>
    </location>
</feature>
<evidence type="ECO:0000313" key="10">
    <source>
        <dbReference type="Proteomes" id="UP000197092"/>
    </source>
</evidence>
<keyword evidence="7 8" id="KW-0472">Membrane</keyword>
<accession>A0AAN1KNV4</accession>
<organism evidence="9 10">
    <name type="scientific">Vibrio mediterranei</name>
    <dbReference type="NCBI Taxonomy" id="689"/>
    <lineage>
        <taxon>Bacteria</taxon>
        <taxon>Pseudomonadati</taxon>
        <taxon>Pseudomonadota</taxon>
        <taxon>Gammaproteobacteria</taxon>
        <taxon>Vibrionales</taxon>
        <taxon>Vibrionaceae</taxon>
        <taxon>Vibrio</taxon>
    </lineage>
</organism>
<keyword evidence="6 8" id="KW-1133">Transmembrane helix</keyword>
<reference evidence="10" key="1">
    <citation type="submission" date="2016-12" db="EMBL/GenBank/DDBJ databases">
        <title>Comparative genomic analysis reveals the diversity, evolution, and environmental adaptation strategies of the genus Vibrio.</title>
        <authorList>
            <person name="Lin H."/>
            <person name="Wang X."/>
            <person name="Zhang X.-H."/>
        </authorList>
    </citation>
    <scope>NUCLEOTIDE SEQUENCE [LARGE SCALE GENOMIC DNA]</scope>
    <source>
        <strain evidence="10">QT6D1</strain>
    </source>
</reference>
<gene>
    <name evidence="9" type="ORF">BSZ05_14410</name>
</gene>
<dbReference type="AlphaFoldDB" id="A0AAN1KNV4"/>
<evidence type="ECO:0000256" key="7">
    <source>
        <dbReference type="ARBA" id="ARBA00023136"/>
    </source>
</evidence>
<dbReference type="KEGG" id="vsh:BSZ05_14410"/>
<name>A0AAN1KNV4_9VIBR</name>
<dbReference type="Proteomes" id="UP000197092">
    <property type="component" value="Chromosome 1"/>
</dbReference>
<dbReference type="EMBL" id="CP018308">
    <property type="protein sequence ID" value="ASI90886.1"/>
    <property type="molecule type" value="Genomic_DNA"/>
</dbReference>